<keyword evidence="1" id="KW-0472">Membrane</keyword>
<organism evidence="3 4">
    <name type="scientific">Sphingomonas alba</name>
    <dbReference type="NCBI Taxonomy" id="2908208"/>
    <lineage>
        <taxon>Bacteria</taxon>
        <taxon>Pseudomonadati</taxon>
        <taxon>Pseudomonadota</taxon>
        <taxon>Alphaproteobacteria</taxon>
        <taxon>Sphingomonadales</taxon>
        <taxon>Sphingomonadaceae</taxon>
        <taxon>Sphingomonas</taxon>
    </lineage>
</organism>
<feature type="domain" description="TadE-like" evidence="2">
    <location>
        <begin position="14"/>
        <end position="56"/>
    </location>
</feature>
<evidence type="ECO:0000256" key="1">
    <source>
        <dbReference type="SAM" id="Phobius"/>
    </source>
</evidence>
<dbReference type="Pfam" id="PF07811">
    <property type="entry name" value="TadE"/>
    <property type="match status" value="1"/>
</dbReference>
<evidence type="ECO:0000259" key="2">
    <source>
        <dbReference type="Pfam" id="PF07811"/>
    </source>
</evidence>
<dbReference type="InterPro" id="IPR012495">
    <property type="entry name" value="TadE-like_dom"/>
</dbReference>
<comment type="caution">
    <text evidence="3">The sequence shown here is derived from an EMBL/GenBank/DDBJ whole genome shotgun (WGS) entry which is preliminary data.</text>
</comment>
<dbReference type="RefSeq" id="WP_249846917.1">
    <property type="nucleotide sequence ID" value="NZ_JAMGBD010000001.1"/>
</dbReference>
<keyword evidence="1" id="KW-1133">Transmembrane helix</keyword>
<evidence type="ECO:0000313" key="3">
    <source>
        <dbReference type="EMBL" id="MCL6682983.1"/>
    </source>
</evidence>
<protein>
    <submittedName>
        <fullName evidence="3">Pilus assembly protein</fullName>
    </submittedName>
</protein>
<keyword evidence="4" id="KW-1185">Reference proteome</keyword>
<gene>
    <name evidence="3" type="ORF">LZ536_03570</name>
</gene>
<dbReference type="EMBL" id="JAMGBD010000001">
    <property type="protein sequence ID" value="MCL6682983.1"/>
    <property type="molecule type" value="Genomic_DNA"/>
</dbReference>
<keyword evidence="1" id="KW-0812">Transmembrane</keyword>
<reference evidence="3" key="1">
    <citation type="submission" date="2022-05" db="EMBL/GenBank/DDBJ databases">
        <authorList>
            <person name="Jo J.-H."/>
            <person name="Im W.-T."/>
        </authorList>
    </citation>
    <scope>NUCLEOTIDE SEQUENCE</scope>
    <source>
        <strain evidence="3">SE158</strain>
    </source>
</reference>
<feature type="transmembrane region" description="Helical" evidence="1">
    <location>
        <begin position="21"/>
        <end position="41"/>
    </location>
</feature>
<accession>A0ABT0RK19</accession>
<proteinExistence type="predicted"/>
<name>A0ABT0RK19_9SPHN</name>
<evidence type="ECO:0000313" key="4">
    <source>
        <dbReference type="Proteomes" id="UP001165363"/>
    </source>
</evidence>
<sequence length="133" mass="14646">MMRLLRKLRRNERGAAVIEMAFALPTLIIMLWMLVQMGLVFRAMSGIQHGLGEGARLATLYPQPTNQEIHDKIEAAVYGIGPGNFTIQDPVPGAADGANYLDLTVTYTQSTDMLLFPGPDISVTRSKRVWVAS</sequence>
<dbReference type="Proteomes" id="UP001165363">
    <property type="component" value="Unassembled WGS sequence"/>
</dbReference>